<dbReference type="SUPFAM" id="SSF56801">
    <property type="entry name" value="Acetyl-CoA synthetase-like"/>
    <property type="match status" value="1"/>
</dbReference>
<dbReference type="PROSITE" id="PS00455">
    <property type="entry name" value="AMP_BINDING"/>
    <property type="match status" value="1"/>
</dbReference>
<reference evidence="4 5" key="1">
    <citation type="submission" date="2018-08" db="EMBL/GenBank/DDBJ databases">
        <title>Bacillus jemisoniae sp. nov., Bacillus chryseoplanitiae sp. nov., Bacillus resnikiae sp. nov., and Bacillus frankliniae sp. nov., isolated from Viking spacecraft and associated surfaces.</title>
        <authorList>
            <person name="Seuylemezian A."/>
            <person name="Vaishampayan P."/>
        </authorList>
    </citation>
    <scope>NUCLEOTIDE SEQUENCE [LARGE SCALE GENOMIC DNA]</scope>
    <source>
        <strain evidence="4 5">JJ-247</strain>
    </source>
</reference>
<dbReference type="Proteomes" id="UP000265816">
    <property type="component" value="Unassembled WGS sequence"/>
</dbReference>
<evidence type="ECO:0000256" key="1">
    <source>
        <dbReference type="ARBA" id="ARBA00001957"/>
    </source>
</evidence>
<feature type="non-terminal residue" evidence="4">
    <location>
        <position position="803"/>
    </location>
</feature>
<dbReference type="InterPro" id="IPR010071">
    <property type="entry name" value="AA_adenyl_dom"/>
</dbReference>
<comment type="caution">
    <text evidence="4">The sequence shown here is derived from an EMBL/GenBank/DDBJ whole genome shotgun (WGS) entry which is preliminary data.</text>
</comment>
<comment type="similarity">
    <text evidence="2">Belongs to the ATP-dependent AMP-binding enzyme family.</text>
</comment>
<gene>
    <name evidence="4" type="ORF">D1970_21995</name>
</gene>
<dbReference type="OrthoDB" id="9765680at2"/>
<protein>
    <submittedName>
        <fullName evidence="4">Amino acid adenylation domain-containing protein</fullName>
    </submittedName>
</protein>
<dbReference type="PROSITE" id="PS50075">
    <property type="entry name" value="CARRIER"/>
    <property type="match status" value="1"/>
</dbReference>
<dbReference type="InterPro" id="IPR000873">
    <property type="entry name" value="AMP-dep_synth/lig_dom"/>
</dbReference>
<dbReference type="GO" id="GO:0031177">
    <property type="term" value="F:phosphopantetheine binding"/>
    <property type="evidence" value="ECO:0007669"/>
    <property type="project" value="TreeGrafter"/>
</dbReference>
<dbReference type="Pfam" id="PF00668">
    <property type="entry name" value="Condensation"/>
    <property type="match status" value="1"/>
</dbReference>
<dbReference type="Gene3D" id="2.30.38.10">
    <property type="entry name" value="Luciferase, Domain 3"/>
    <property type="match status" value="1"/>
</dbReference>
<dbReference type="InterPro" id="IPR045851">
    <property type="entry name" value="AMP-bd_C_sf"/>
</dbReference>
<feature type="domain" description="Carrier" evidence="3">
    <location>
        <begin position="760"/>
        <end position="803"/>
    </location>
</feature>
<organism evidence="4 5">
    <name type="scientific">Mesobacillus zeae</name>
    <dbReference type="NCBI Taxonomy" id="1917180"/>
    <lineage>
        <taxon>Bacteria</taxon>
        <taxon>Bacillati</taxon>
        <taxon>Bacillota</taxon>
        <taxon>Bacilli</taxon>
        <taxon>Bacillales</taxon>
        <taxon>Bacillaceae</taxon>
        <taxon>Mesobacillus</taxon>
    </lineage>
</organism>
<dbReference type="RefSeq" id="WP_119114966.1">
    <property type="nucleotide sequence ID" value="NZ_QWVT01000078.1"/>
</dbReference>
<dbReference type="InterPro" id="IPR009081">
    <property type="entry name" value="PP-bd_ACP"/>
</dbReference>
<dbReference type="Gene3D" id="3.30.559.30">
    <property type="entry name" value="Nonribosomal peptide synthetase, condensation domain"/>
    <property type="match status" value="1"/>
</dbReference>
<dbReference type="InterPro" id="IPR023213">
    <property type="entry name" value="CAT-like_dom_sf"/>
</dbReference>
<proteinExistence type="inferred from homology"/>
<dbReference type="Pfam" id="PF13193">
    <property type="entry name" value="AMP-binding_C"/>
    <property type="match status" value="1"/>
</dbReference>
<dbReference type="Gene3D" id="3.30.300.30">
    <property type="match status" value="1"/>
</dbReference>
<dbReference type="GO" id="GO:0008610">
    <property type="term" value="P:lipid biosynthetic process"/>
    <property type="evidence" value="ECO:0007669"/>
    <property type="project" value="UniProtKB-ARBA"/>
</dbReference>
<evidence type="ECO:0000256" key="2">
    <source>
        <dbReference type="ARBA" id="ARBA00006432"/>
    </source>
</evidence>
<keyword evidence="5" id="KW-1185">Reference proteome</keyword>
<sequence>ELPVLELPLDGVRSQIENNEGDRIRFEIEEGIVTGLRETMSRLGGTLFMGLMAGYSILLSKYSGQEDIVIGTPIAGRRHAELEKVAGMFVNTLAFRSYPEGEKRIEDYLLEAKHKLVQAYENQEYPFEELVEELNVKRDLSRNPLFEVILVLQNTELKEMVLSDIQIKPYAKNQNKAKFDISLNIEEVGDQLVCEMEYRSRLFRRETIEQMRKHYIKILQEISTKTEHKLNDIDLLNEEETQQLLVAYNQTLADYPREKTVIDVIDEQVNEQPNATALVYKDSFLTYGEMNRRSNQLAHYLERKGVAKGDRVAIIATHSYELVIGILATLRAGAAYVPIDPKYPSERIEYMLQDSEAKVLYTNIEIEGLSYNQELITAHDKSIEKEDPTYASKATAEDVAYIIYTSGSTGRSKGVMIEHRGLLNYIWWARKTYLKDEKEVFALYSSITFDLTITSIFTPLLSGQVIAIYEDNGEEFILDKVLKDKKVSVIKVTPAHLTLIKDQPNQSSSVKRFIVGGENLPVKLAKEVLDSFGGEVEIYNEYGPTETVVGCMIYQYRPEYDHRYSVPIGRPADNVEIYLLDKNLQLVAPGIEGELYIAGEGVARGYLNKEELTKNAFIYLNNERFHNKRMYKTGDLAKMLPDGNIEYIRRVDNQVKLRGYRIELGEIECSIGQREGVREVVVLNRKDASGMDYLCAYVVKEEATAIEKIKEGISQELPHYMVPGAFVEIDAIPITANGKVNRARLLEMEVTYTRENAYEAATNELEEKLIAVWEGVLGVERIGIHDNFFELGGHSLKATIVSG</sequence>
<dbReference type="InterPro" id="IPR020845">
    <property type="entry name" value="AMP-binding_CS"/>
</dbReference>
<dbReference type="InterPro" id="IPR025110">
    <property type="entry name" value="AMP-bd_C"/>
</dbReference>
<dbReference type="Gene3D" id="3.30.559.10">
    <property type="entry name" value="Chloramphenicol acetyltransferase-like domain"/>
    <property type="match status" value="1"/>
</dbReference>
<feature type="non-terminal residue" evidence="4">
    <location>
        <position position="1"/>
    </location>
</feature>
<dbReference type="GO" id="GO:0005829">
    <property type="term" value="C:cytosol"/>
    <property type="evidence" value="ECO:0007669"/>
    <property type="project" value="TreeGrafter"/>
</dbReference>
<dbReference type="InterPro" id="IPR036736">
    <property type="entry name" value="ACP-like_sf"/>
</dbReference>
<dbReference type="InterPro" id="IPR001242">
    <property type="entry name" value="Condensation_dom"/>
</dbReference>
<evidence type="ECO:0000313" key="4">
    <source>
        <dbReference type="EMBL" id="RID81377.1"/>
    </source>
</evidence>
<dbReference type="PANTHER" id="PTHR45527">
    <property type="entry name" value="NONRIBOSOMAL PEPTIDE SYNTHETASE"/>
    <property type="match status" value="1"/>
</dbReference>
<dbReference type="FunFam" id="3.40.50.980:FF:000001">
    <property type="entry name" value="Non-ribosomal peptide synthetase"/>
    <property type="match status" value="1"/>
</dbReference>
<comment type="cofactor">
    <cofactor evidence="1">
        <name>pantetheine 4'-phosphate</name>
        <dbReference type="ChEBI" id="CHEBI:47942"/>
    </cofactor>
</comment>
<dbReference type="GO" id="GO:0043041">
    <property type="term" value="P:amino acid activation for nonribosomal peptide biosynthetic process"/>
    <property type="evidence" value="ECO:0007669"/>
    <property type="project" value="TreeGrafter"/>
</dbReference>
<dbReference type="SUPFAM" id="SSF52777">
    <property type="entry name" value="CoA-dependent acyltransferases"/>
    <property type="match status" value="1"/>
</dbReference>
<dbReference type="AlphaFoldDB" id="A0A398AUH4"/>
<evidence type="ECO:0000259" key="3">
    <source>
        <dbReference type="PROSITE" id="PS50075"/>
    </source>
</evidence>
<evidence type="ECO:0000313" key="5">
    <source>
        <dbReference type="Proteomes" id="UP000265816"/>
    </source>
</evidence>
<dbReference type="Pfam" id="PF00501">
    <property type="entry name" value="AMP-binding"/>
    <property type="match status" value="1"/>
</dbReference>
<dbReference type="EMBL" id="QWVT01000078">
    <property type="protein sequence ID" value="RID81377.1"/>
    <property type="molecule type" value="Genomic_DNA"/>
</dbReference>
<dbReference type="NCBIfam" id="TIGR01733">
    <property type="entry name" value="AA-adenyl-dom"/>
    <property type="match status" value="1"/>
</dbReference>
<accession>A0A398AUH4</accession>
<dbReference type="Gene3D" id="1.10.1200.10">
    <property type="entry name" value="ACP-like"/>
    <property type="match status" value="1"/>
</dbReference>
<dbReference type="Gene3D" id="3.40.50.980">
    <property type="match status" value="2"/>
</dbReference>
<dbReference type="PANTHER" id="PTHR45527:SF1">
    <property type="entry name" value="FATTY ACID SYNTHASE"/>
    <property type="match status" value="1"/>
</dbReference>
<dbReference type="Pfam" id="PF00550">
    <property type="entry name" value="PP-binding"/>
    <property type="match status" value="1"/>
</dbReference>
<name>A0A398AUH4_9BACI</name>
<dbReference type="GO" id="GO:0044550">
    <property type="term" value="P:secondary metabolite biosynthetic process"/>
    <property type="evidence" value="ECO:0007669"/>
    <property type="project" value="TreeGrafter"/>
</dbReference>
<dbReference type="GO" id="GO:0003824">
    <property type="term" value="F:catalytic activity"/>
    <property type="evidence" value="ECO:0007669"/>
    <property type="project" value="InterPro"/>
</dbReference>